<evidence type="ECO:0000313" key="4">
    <source>
        <dbReference type="Proteomes" id="UP000241890"/>
    </source>
</evidence>
<evidence type="ECO:0000256" key="1">
    <source>
        <dbReference type="SAM" id="Coils"/>
    </source>
</evidence>
<evidence type="ECO:0000256" key="2">
    <source>
        <dbReference type="SAM" id="MobiDB-lite"/>
    </source>
</evidence>
<name>A0A2R5GGN2_9STRA</name>
<gene>
    <name evidence="3" type="ORF">FCC1311_040362</name>
</gene>
<dbReference type="InterPro" id="IPR036404">
    <property type="entry name" value="Jacalin-like_lectin_dom_sf"/>
</dbReference>
<dbReference type="InParanoid" id="A0A2R5GGN2"/>
<dbReference type="EMBL" id="BEYU01000036">
    <property type="protein sequence ID" value="GBG27813.1"/>
    <property type="molecule type" value="Genomic_DNA"/>
</dbReference>
<reference evidence="3 4" key="1">
    <citation type="submission" date="2017-12" db="EMBL/GenBank/DDBJ databases">
        <title>Sequencing, de novo assembly and annotation of complete genome of a new Thraustochytrid species, strain FCC1311.</title>
        <authorList>
            <person name="Sedici K."/>
            <person name="Godart F."/>
            <person name="Aiese Cigliano R."/>
            <person name="Sanseverino W."/>
            <person name="Barakat M."/>
            <person name="Ortet P."/>
            <person name="Marechal E."/>
            <person name="Cagnac O."/>
            <person name="Amato A."/>
        </authorList>
    </citation>
    <scope>NUCLEOTIDE SEQUENCE [LARGE SCALE GENOMIC DNA]</scope>
</reference>
<dbReference type="OrthoDB" id="118314at2759"/>
<evidence type="ECO:0000313" key="3">
    <source>
        <dbReference type="EMBL" id="GBG27813.1"/>
    </source>
</evidence>
<dbReference type="SUPFAM" id="SSF51101">
    <property type="entry name" value="Mannose-binding lectins"/>
    <property type="match status" value="1"/>
</dbReference>
<comment type="caution">
    <text evidence="3">The sequence shown here is derived from an EMBL/GenBank/DDBJ whole genome shotgun (WGS) entry which is preliminary data.</text>
</comment>
<keyword evidence="4" id="KW-1185">Reference proteome</keyword>
<accession>A0A2R5GGN2</accession>
<proteinExistence type="predicted"/>
<feature type="coiled-coil region" evidence="1">
    <location>
        <begin position="798"/>
        <end position="840"/>
    </location>
</feature>
<keyword evidence="1" id="KW-0175">Coiled coil</keyword>
<feature type="region of interest" description="Disordered" evidence="2">
    <location>
        <begin position="1222"/>
        <end position="1252"/>
    </location>
</feature>
<organism evidence="3 4">
    <name type="scientific">Hondaea fermentalgiana</name>
    <dbReference type="NCBI Taxonomy" id="2315210"/>
    <lineage>
        <taxon>Eukaryota</taxon>
        <taxon>Sar</taxon>
        <taxon>Stramenopiles</taxon>
        <taxon>Bigyra</taxon>
        <taxon>Labyrinthulomycetes</taxon>
        <taxon>Thraustochytrida</taxon>
        <taxon>Thraustochytriidae</taxon>
        <taxon>Hondaea</taxon>
    </lineage>
</organism>
<sequence length="1596" mass="183699">MAAADRAAEEDLAKRIRETVLATAEARRLELGVYERLINKLNMDVTENISSAEYHLPRTLKLMDAKDASERAQESGVRRNWPILKVEFDRHGGVLSISQLREALARCGLTAPHAGRVVLRAAALLLPGDDLLSYDEMFQYYFHDQANGYETDSDAEAEILEATQEDVAEPVQAGLTKPEKLATSDDDDDDTCLYARRIKRLRRKIKAAVQSKGVPVMSMGTLSPSQRRSSAADSCFGGSREKSTCFGEADIESILDLVGYSIKFLRQIDKEWLAGKPYRKSSVVLTQGSREELPSLIQQPQEKLVFHPNWLPGQTSARSLGSQDSLAGAVAVVRIRAVNAMNALARGALVRSRARYIYEETIIAKAYHLRVIRLIRKWFAWNRTLQFMNKNVRKVFCRWRSRVRRLHKEREFFRLTFWPFYVWRRFARQQAVAKDKARFLKRVWNTLVTLRHFRAWSRQLRNSKLLASQAMLQLLGRQGREAERHFLAWRQHTIQATRIRNAWQQRGTKLRETVLRDRTRRYWCVWKLFARATRRSRRTILRYYNVVPGPFAKKQQYYRTQLHLSERAYVSEEQMPVPLWPSLSLFLGLEDVDFVKKRPLLCAALEKFHSEVKERTRLGRITLCIERNRLGGDVFKNWREVVEAGQKDRFAWHFYITRLQRIAFRAWDSVTSHKARPKRGLKSRGGDRLLQRDARDSVDLAGGIGVGADGQDDAANTMRHRKTLFVAGMTVSDESADAQSRVDALTQRRESLRKLQRERFERSSQFLGDPNYRKQSLRNATAAASKVRRERLSRMVKLQEHDERLRLAQENLEISESSAAELLEERRLQLEEKKRLQMEHAQRLRAMRARMMHNALYSVFEQLERDRMDTVMRTCFRMLRFPVIARKSFGLMQHKRLENWLRICARFRKLYRSMPRYYRLRLKLVTFNKWLHFLDARIRTETPGLREEINSRRQRLTMLSSYLRERGEKIISIPEDAKVWFLRWVEFAQRAHARRRIEQLLRERARLGVLQRVLAGWRLGIKTMHSASLRQVPGSEVFATARCIADLDKWKCRFISLERRMLSSQLRRRNRFVASSVRYSVLGPERQMATLLKRVLDKHITLTHRRLDLEMRLLCSAFNERGTYTYSDKRTRCVGLPLDKASGARHYSDVLMETSVNVHGVIVAVTEGMVVGLQLRFRSGPVGAARVWQGPVHGFTRAQSAGGPLPGGAGTGELDMDEGEMLSSGAGGRAGVGAKPSAGSGPNGKGPSHGFGHAQGLKTFEFQMQDPHERITQVEGFAMHNMVAGKLRFRTSNGRVSPWYGSCENGKRFSIPEAPEMTSFGKRRFEEEFIVGFYGACTNNAILTLGVLLRQVEKKNVFSRCWLDRVDSLMDMDDGSGEMDEVNIEEQQAFIDQLKLAHQQQFNSVLAMRRADVETALERSAQLARRMRYGAVVPRALTKVRVIAGVMRWLFNALSRKLVKFDARMHRVAMVSMQDGALSRGYMMIQQGNTRLRNAKKQLRRLEGLAFRSQRGCLASSTAAATLTEAEIGEKRFLELQAAMEHQRCELADAETLIMQGRASVDHGLHNMPKLDTSLRTLAYYEHLVHLAQIKDQIGA</sequence>
<dbReference type="Gene3D" id="2.100.10.30">
    <property type="entry name" value="Jacalin-like lectin domain"/>
    <property type="match status" value="1"/>
</dbReference>
<protein>
    <submittedName>
        <fullName evidence="3">Uncharacterized protein</fullName>
    </submittedName>
</protein>
<dbReference type="Proteomes" id="UP000241890">
    <property type="component" value="Unassembled WGS sequence"/>
</dbReference>